<dbReference type="AlphaFoldDB" id="W2HV13"/>
<gene>
    <name evidence="2" type="ORF">L916_20396</name>
</gene>
<dbReference type="EMBL" id="KI676415">
    <property type="protein sequence ID" value="ETL25814.1"/>
    <property type="molecule type" value="Genomic_DNA"/>
</dbReference>
<evidence type="ECO:0008006" key="3">
    <source>
        <dbReference type="Google" id="ProtNLM"/>
    </source>
</evidence>
<feature type="compositionally biased region" description="Polar residues" evidence="1">
    <location>
        <begin position="34"/>
        <end position="47"/>
    </location>
</feature>
<protein>
    <recommendedName>
        <fullName evidence="3">DUF659 domain-containing protein</fullName>
    </recommendedName>
</protein>
<evidence type="ECO:0000256" key="1">
    <source>
        <dbReference type="SAM" id="MobiDB-lite"/>
    </source>
</evidence>
<name>W2HV13_PHYNI</name>
<dbReference type="VEuPathDB" id="FungiDB:PPTG_08800"/>
<dbReference type="Proteomes" id="UP000053864">
    <property type="component" value="Unassembled WGS sequence"/>
</dbReference>
<feature type="non-terminal residue" evidence="2">
    <location>
        <position position="306"/>
    </location>
</feature>
<evidence type="ECO:0000313" key="2">
    <source>
        <dbReference type="EMBL" id="ETL25814.1"/>
    </source>
</evidence>
<feature type="region of interest" description="Disordered" evidence="1">
    <location>
        <begin position="34"/>
        <end position="58"/>
    </location>
</feature>
<organism evidence="2">
    <name type="scientific">Phytophthora nicotianae</name>
    <name type="common">Potato buckeye rot agent</name>
    <name type="synonym">Phytophthora parasitica</name>
    <dbReference type="NCBI Taxonomy" id="4792"/>
    <lineage>
        <taxon>Eukaryota</taxon>
        <taxon>Sar</taxon>
        <taxon>Stramenopiles</taxon>
        <taxon>Oomycota</taxon>
        <taxon>Peronosporomycetes</taxon>
        <taxon>Peronosporales</taxon>
        <taxon>Peronosporaceae</taxon>
        <taxon>Phytophthora</taxon>
    </lineage>
</organism>
<accession>W2HV13</accession>
<sequence>HFNATSTVPFPRKENWTKHLDECLYYARVTGKSAQSDENQAETNESYAQADKHQRTSPPACTPVEIMIFWRLLLEFHAEALLPDSLLEPLSFRRLITFLNARCGLPGAVPHRHVIGDHVLDEYATQNSIEQRDIIRAIQDRSGGRVNFLSDVWETIVKQHILNYMISLFGCVVNYGLRPAGDRHDRLAIAKQMEVVIEELLASDMECQCGRARRILALRYPKISFIHCFAHDINNLVKSVLKTVFNQISADAAGVASFFLKYFNFKVAGALEDMVFSYRNSNEMTKTFRVLGDNEFWTKLEMAEMI</sequence>
<proteinExistence type="predicted"/>
<reference evidence="2" key="1">
    <citation type="submission" date="2013-11" db="EMBL/GenBank/DDBJ databases">
        <title>The Genome Sequence of Phytophthora parasitica CJ05E6.</title>
        <authorList>
            <consortium name="The Broad Institute Genomics Platform"/>
            <person name="Russ C."/>
            <person name="Tyler B."/>
            <person name="Panabieres F."/>
            <person name="Shan W."/>
            <person name="Tripathy S."/>
            <person name="Grunwald N."/>
            <person name="Machado M."/>
            <person name="Johnson C.S."/>
            <person name="Arredondo F."/>
            <person name="Hong C."/>
            <person name="Coffey M."/>
            <person name="Young S.K."/>
            <person name="Zeng Q."/>
            <person name="Gargeya S."/>
            <person name="Fitzgerald M."/>
            <person name="Abouelleil A."/>
            <person name="Alvarado L."/>
            <person name="Chapman S.B."/>
            <person name="Gainer-Dewar J."/>
            <person name="Goldberg J."/>
            <person name="Griggs A."/>
            <person name="Gujja S."/>
            <person name="Hansen M."/>
            <person name="Howarth C."/>
            <person name="Imamovic A."/>
            <person name="Ireland A."/>
            <person name="Larimer J."/>
            <person name="McCowan C."/>
            <person name="Murphy C."/>
            <person name="Pearson M."/>
            <person name="Poon T.W."/>
            <person name="Priest M."/>
            <person name="Roberts A."/>
            <person name="Saif S."/>
            <person name="Shea T."/>
            <person name="Sykes S."/>
            <person name="Wortman J."/>
            <person name="Nusbaum C."/>
            <person name="Birren B."/>
        </authorList>
    </citation>
    <scope>NUCLEOTIDE SEQUENCE [LARGE SCALE GENOMIC DNA]</scope>
    <source>
        <strain evidence="2">CJ05E6</strain>
    </source>
</reference>
<feature type="non-terminal residue" evidence="2">
    <location>
        <position position="1"/>
    </location>
</feature>